<evidence type="ECO:0000313" key="2">
    <source>
        <dbReference type="EMBL" id="KAG2441495.1"/>
    </source>
</evidence>
<dbReference type="InterPro" id="IPR051425">
    <property type="entry name" value="Formin_Homology"/>
</dbReference>
<evidence type="ECO:0000313" key="3">
    <source>
        <dbReference type="Proteomes" id="UP000650467"/>
    </source>
</evidence>
<feature type="compositionally biased region" description="Low complexity" evidence="1">
    <location>
        <begin position="141"/>
        <end position="150"/>
    </location>
</feature>
<proteinExistence type="predicted"/>
<dbReference type="EMBL" id="JAEHOC010000005">
    <property type="protein sequence ID" value="KAG2441495.1"/>
    <property type="molecule type" value="Genomic_DNA"/>
</dbReference>
<feature type="compositionally biased region" description="Basic and acidic residues" evidence="1">
    <location>
        <begin position="128"/>
        <end position="140"/>
    </location>
</feature>
<feature type="region of interest" description="Disordered" evidence="1">
    <location>
        <begin position="75"/>
        <end position="102"/>
    </location>
</feature>
<dbReference type="PANTHER" id="PTHR45725">
    <property type="entry name" value="FORMIN HOMOLOGY 2 FAMILY MEMBER"/>
    <property type="match status" value="1"/>
</dbReference>
<name>A0A835TMA3_CHLIN</name>
<keyword evidence="3" id="KW-1185">Reference proteome</keyword>
<feature type="compositionally biased region" description="Low complexity" evidence="1">
    <location>
        <begin position="157"/>
        <end position="169"/>
    </location>
</feature>
<dbReference type="AlphaFoldDB" id="A0A835TMA3"/>
<dbReference type="Proteomes" id="UP000650467">
    <property type="component" value="Unassembled WGS sequence"/>
</dbReference>
<accession>A0A835TMA3</accession>
<feature type="region of interest" description="Disordered" evidence="1">
    <location>
        <begin position="128"/>
        <end position="169"/>
    </location>
</feature>
<comment type="caution">
    <text evidence="2">The sequence shown here is derived from an EMBL/GenBank/DDBJ whole genome shotgun (WGS) entry which is preliminary data.</text>
</comment>
<protein>
    <submittedName>
        <fullName evidence="2">Uncharacterized protein</fullName>
    </submittedName>
</protein>
<sequence length="433" mass="46347">MEPPVVFSSLQLRQSLLLEGKPTGWEAVQELCGTGASPAEQEELQQLLHVWYTDWHCFPPWKHVLRARTIMLEPPEPEMKPPKSKSGTEQPPPPPPAPVEWSDLSYPEKRMVVELPLAKHARKTATELVRRARQRRDEAQQRAPQAAAGQQEREELPPQAADTQPAAAGAAADASSDLFLAGPAVLLAFLEFHCLGQAGQEGRGPAGRYNGIMPLSHKNYDTCKPGFAGLDAVCGRTHNLTVRQVEQLIIRLALAASGGMSYAEAYGWTWKPRDKAAAKQVCYLPCPPDMEFCDLLWTAKSATAFSTTSAGKRGQGMTWIDLFCRPPSAAPQPTPAAAAEAATAGSSSSAGPTAAAASCDAAVAAPPPAPPLLPPPHVLQHCEHVALLADTAWPWQPLQPPPSLTDAGCVRQLRAAVAAGLKPLLLARAYADL</sequence>
<reference evidence="2" key="1">
    <citation type="journal article" date="2020" name="bioRxiv">
        <title>Comparative genomics of Chlamydomonas.</title>
        <authorList>
            <person name="Craig R.J."/>
            <person name="Hasan A.R."/>
            <person name="Ness R.W."/>
            <person name="Keightley P.D."/>
        </authorList>
    </citation>
    <scope>NUCLEOTIDE SEQUENCE</scope>
    <source>
        <strain evidence="2">SAG 7.73</strain>
    </source>
</reference>
<organism evidence="2 3">
    <name type="scientific">Chlamydomonas incerta</name>
    <dbReference type="NCBI Taxonomy" id="51695"/>
    <lineage>
        <taxon>Eukaryota</taxon>
        <taxon>Viridiplantae</taxon>
        <taxon>Chlorophyta</taxon>
        <taxon>core chlorophytes</taxon>
        <taxon>Chlorophyceae</taxon>
        <taxon>CS clade</taxon>
        <taxon>Chlamydomonadales</taxon>
        <taxon>Chlamydomonadaceae</taxon>
        <taxon>Chlamydomonas</taxon>
    </lineage>
</organism>
<gene>
    <name evidence="2" type="ORF">HXX76_003117</name>
</gene>
<dbReference type="PANTHER" id="PTHR45725:SF18">
    <property type="entry name" value="ORC1-LIKE AAA ATPASE DOMAIN-CONTAINING PROTEIN"/>
    <property type="match status" value="1"/>
</dbReference>
<evidence type="ECO:0000256" key="1">
    <source>
        <dbReference type="SAM" id="MobiDB-lite"/>
    </source>
</evidence>